<organism evidence="2">
    <name type="scientific">Cladocopium goreaui</name>
    <dbReference type="NCBI Taxonomy" id="2562237"/>
    <lineage>
        <taxon>Eukaryota</taxon>
        <taxon>Sar</taxon>
        <taxon>Alveolata</taxon>
        <taxon>Dinophyceae</taxon>
        <taxon>Suessiales</taxon>
        <taxon>Symbiodiniaceae</taxon>
        <taxon>Cladocopium</taxon>
    </lineage>
</organism>
<gene>
    <name evidence="2" type="ORF">C1SCF055_LOCUS17791</name>
</gene>
<evidence type="ECO:0000313" key="4">
    <source>
        <dbReference type="Proteomes" id="UP001152797"/>
    </source>
</evidence>
<feature type="region of interest" description="Disordered" evidence="1">
    <location>
        <begin position="280"/>
        <end position="313"/>
    </location>
</feature>
<sequence length="474" mass="52035">MAANGQVFQDAQSQEETQVYDSDPMDVEKVNEEEVPLTQADGANDEPEEETQNHDSVVQVPASEAEEVCASPAKENEPEASKQLVQPDPSRGFRPLPAGAASVEGIGWKDLREMGQGADQYCSTCRAHVDPAPEKRVFKKGHHQWQCRTCHNVTTLLYKRMDMKNLQGWKDLSEAQVQRFYQEAGKCLALGQRSCFGKIQGCLIDSVTQSEVHRQETNVKGEFLPLSVWASKGYNTEAIEAKAEKRKSDMFGWVYRVNVLSINYSHIEEECRQRVLQATRKVGQSKPAGKAKGKGKNIADGAAAAGNGEQSGATPQALEDVMMIDSDWDSISSSGEQPARRGGGSKAKPSKSKAAKPKVKVTAEEKKEARTANNPHLGNARKALRLLEPVIKDCKSILKCTSCPEDLKEELQAAQQIVKDATKFKSAAQELAKNIKSKTESTRSMDQLLSKMDDTALANLKKAAEERLSATDVE</sequence>
<dbReference type="EMBL" id="CAMXCT020001521">
    <property type="protein sequence ID" value="CAL1144214.1"/>
    <property type="molecule type" value="Genomic_DNA"/>
</dbReference>
<name>A0A9P1CFF7_9DINO</name>
<reference evidence="2" key="1">
    <citation type="submission" date="2022-10" db="EMBL/GenBank/DDBJ databases">
        <authorList>
            <person name="Chen Y."/>
            <person name="Dougan E. K."/>
            <person name="Chan C."/>
            <person name="Rhodes N."/>
            <person name="Thang M."/>
        </authorList>
    </citation>
    <scope>NUCLEOTIDE SEQUENCE</scope>
</reference>
<protein>
    <submittedName>
        <fullName evidence="2">Uncharacterized protein</fullName>
    </submittedName>
</protein>
<keyword evidence="4" id="KW-1185">Reference proteome</keyword>
<evidence type="ECO:0000313" key="3">
    <source>
        <dbReference type="EMBL" id="CAL1144214.1"/>
    </source>
</evidence>
<dbReference type="EMBL" id="CAMXCT010001521">
    <property type="protein sequence ID" value="CAI3990839.1"/>
    <property type="molecule type" value="Genomic_DNA"/>
</dbReference>
<feature type="compositionally biased region" description="Low complexity" evidence="1">
    <location>
        <begin position="296"/>
        <end position="308"/>
    </location>
</feature>
<dbReference type="AlphaFoldDB" id="A0A9P1CFF7"/>
<feature type="compositionally biased region" description="Polar residues" evidence="1">
    <location>
        <begin position="1"/>
        <end position="20"/>
    </location>
</feature>
<dbReference type="Proteomes" id="UP001152797">
    <property type="component" value="Unassembled WGS sequence"/>
</dbReference>
<comment type="caution">
    <text evidence="2">The sequence shown here is derived from an EMBL/GenBank/DDBJ whole genome shotgun (WGS) entry which is preliminary data.</text>
</comment>
<evidence type="ECO:0000313" key="2">
    <source>
        <dbReference type="EMBL" id="CAI3990839.1"/>
    </source>
</evidence>
<feature type="compositionally biased region" description="Basic residues" evidence="1">
    <location>
        <begin position="348"/>
        <end position="359"/>
    </location>
</feature>
<dbReference type="EMBL" id="CAMXCT030001521">
    <property type="protein sequence ID" value="CAL4778151.1"/>
    <property type="molecule type" value="Genomic_DNA"/>
</dbReference>
<feature type="region of interest" description="Disordered" evidence="1">
    <location>
        <begin position="328"/>
        <end position="377"/>
    </location>
</feature>
<accession>A0A9P1CFF7</accession>
<reference evidence="3" key="2">
    <citation type="submission" date="2024-04" db="EMBL/GenBank/DDBJ databases">
        <authorList>
            <person name="Chen Y."/>
            <person name="Shah S."/>
            <person name="Dougan E. K."/>
            <person name="Thang M."/>
            <person name="Chan C."/>
        </authorList>
    </citation>
    <scope>NUCLEOTIDE SEQUENCE [LARGE SCALE GENOMIC DNA]</scope>
</reference>
<feature type="compositionally biased region" description="Basic and acidic residues" evidence="1">
    <location>
        <begin position="361"/>
        <end position="370"/>
    </location>
</feature>
<feature type="region of interest" description="Disordered" evidence="1">
    <location>
        <begin position="1"/>
        <end position="96"/>
    </location>
</feature>
<evidence type="ECO:0000256" key="1">
    <source>
        <dbReference type="SAM" id="MobiDB-lite"/>
    </source>
</evidence>
<proteinExistence type="predicted"/>